<protein>
    <submittedName>
        <fullName evidence="2">Uncharacterized protein</fullName>
    </submittedName>
</protein>
<feature type="region of interest" description="Disordered" evidence="1">
    <location>
        <begin position="1"/>
        <end position="65"/>
    </location>
</feature>
<evidence type="ECO:0000313" key="3">
    <source>
        <dbReference type="Proteomes" id="UP001242480"/>
    </source>
</evidence>
<evidence type="ECO:0000313" key="2">
    <source>
        <dbReference type="EMBL" id="MDQ0475046.1"/>
    </source>
</evidence>
<sequence length="65" mass="6707">MGLFSKPKAPKPQPVAPLPDDNDPAVLRAKRMSILSAQGRSGRDSTILNRPGAGDALGDTPGGLK</sequence>
<name>A0ABU0JL72_9HYPH</name>
<comment type="caution">
    <text evidence="2">The sequence shown here is derived from an EMBL/GenBank/DDBJ whole genome shotgun (WGS) entry which is preliminary data.</text>
</comment>
<keyword evidence="3" id="KW-1185">Reference proteome</keyword>
<feature type="compositionally biased region" description="Polar residues" evidence="1">
    <location>
        <begin position="35"/>
        <end position="48"/>
    </location>
</feature>
<dbReference type="RefSeq" id="WP_307285694.1">
    <property type="nucleotide sequence ID" value="NZ_JAUSVX010000029.1"/>
</dbReference>
<accession>A0ABU0JL72</accession>
<proteinExistence type="predicted"/>
<evidence type="ECO:0000256" key="1">
    <source>
        <dbReference type="SAM" id="MobiDB-lite"/>
    </source>
</evidence>
<dbReference type="Proteomes" id="UP001242480">
    <property type="component" value="Unassembled WGS sequence"/>
</dbReference>
<gene>
    <name evidence="2" type="ORF">QO011_008088</name>
</gene>
<organism evidence="2 3">
    <name type="scientific">Labrys wisconsinensis</name>
    <dbReference type="NCBI Taxonomy" id="425677"/>
    <lineage>
        <taxon>Bacteria</taxon>
        <taxon>Pseudomonadati</taxon>
        <taxon>Pseudomonadota</taxon>
        <taxon>Alphaproteobacteria</taxon>
        <taxon>Hyphomicrobiales</taxon>
        <taxon>Xanthobacteraceae</taxon>
        <taxon>Labrys</taxon>
    </lineage>
</organism>
<dbReference type="EMBL" id="JAUSVX010000029">
    <property type="protein sequence ID" value="MDQ0475046.1"/>
    <property type="molecule type" value="Genomic_DNA"/>
</dbReference>
<reference evidence="2 3" key="1">
    <citation type="submission" date="2023-07" db="EMBL/GenBank/DDBJ databases">
        <title>Genomic Encyclopedia of Type Strains, Phase IV (KMG-IV): sequencing the most valuable type-strain genomes for metagenomic binning, comparative biology and taxonomic classification.</title>
        <authorList>
            <person name="Goeker M."/>
        </authorList>
    </citation>
    <scope>NUCLEOTIDE SEQUENCE [LARGE SCALE GENOMIC DNA]</scope>
    <source>
        <strain evidence="2 3">DSM 19619</strain>
    </source>
</reference>